<dbReference type="Gene3D" id="3.30.870.10">
    <property type="entry name" value="Endonuclease Chain A"/>
    <property type="match status" value="2"/>
</dbReference>
<protein>
    <recommendedName>
        <fullName evidence="1">PLD phosphodiesterase domain-containing protein</fullName>
    </recommendedName>
</protein>
<dbReference type="Proteomes" id="UP000237310">
    <property type="component" value="Unassembled WGS sequence"/>
</dbReference>
<gene>
    <name evidence="2" type="ORF">C3L50_04415</name>
</gene>
<evidence type="ECO:0000313" key="3">
    <source>
        <dbReference type="Proteomes" id="UP000237310"/>
    </source>
</evidence>
<accession>A0A2S5ADZ6</accession>
<organism evidence="2 3">
    <name type="scientific">Flavobacterium alvei</name>
    <dbReference type="NCBI Taxonomy" id="2080416"/>
    <lineage>
        <taxon>Bacteria</taxon>
        <taxon>Pseudomonadati</taxon>
        <taxon>Bacteroidota</taxon>
        <taxon>Flavobacteriia</taxon>
        <taxon>Flavobacteriales</taxon>
        <taxon>Flavobacteriaceae</taxon>
        <taxon>Flavobacterium</taxon>
    </lineage>
</organism>
<dbReference type="GO" id="GO:0032049">
    <property type="term" value="P:cardiolipin biosynthetic process"/>
    <property type="evidence" value="ECO:0007669"/>
    <property type="project" value="UniProtKB-ARBA"/>
</dbReference>
<feature type="domain" description="PLD phosphodiesterase" evidence="1">
    <location>
        <begin position="283"/>
        <end position="310"/>
    </location>
</feature>
<dbReference type="SMART" id="SM00155">
    <property type="entry name" value="PLDc"/>
    <property type="match status" value="2"/>
</dbReference>
<proteinExistence type="predicted"/>
<evidence type="ECO:0000313" key="2">
    <source>
        <dbReference type="EMBL" id="POY40746.1"/>
    </source>
</evidence>
<dbReference type="InterPro" id="IPR025202">
    <property type="entry name" value="PLD-like_dom"/>
</dbReference>
<comment type="caution">
    <text evidence="2">The sequence shown here is derived from an EMBL/GenBank/DDBJ whole genome shotgun (WGS) entry which is preliminary data.</text>
</comment>
<dbReference type="Pfam" id="PF13091">
    <property type="entry name" value="PLDc_2"/>
    <property type="match status" value="2"/>
</dbReference>
<dbReference type="PANTHER" id="PTHR21248">
    <property type="entry name" value="CARDIOLIPIN SYNTHASE"/>
    <property type="match status" value="1"/>
</dbReference>
<dbReference type="RefSeq" id="WP_103804932.1">
    <property type="nucleotide sequence ID" value="NZ_PQVG01000002.1"/>
</dbReference>
<dbReference type="PROSITE" id="PS50035">
    <property type="entry name" value="PLD"/>
    <property type="match status" value="2"/>
</dbReference>
<sequence>MLESNNSIISAQNITLVHSGEDYFARLEQMILESELEIHIQTYIFEYDATGKKIIAALKKAAAKNVKINILIDGFGSLNFPKEVIHNLSKIGINFRIFSPLFSANSLYIGRRLHHKVIVSDAKKVLIGGINIADKYHGNPKEKPWLDYAVEITDETIAKSLQELCRDMYFKNRIIRRKKIKSFIENSQENCVTILQNDWLKRKNEVFKSYINKISTAEKEIVIVNSYFLPGKKLIKTLKIAAQNNVNIKLILSGISDVPMARRASCHLYSKLLRYNIELYEWKKTILHGKTAVIDGNWTTIGSFNLNNLSSFASIEMNVAIESDRFAKEYLVHLSEIINQCERITAETIDTKHNWTSKFTNWASYWLSRIIEIIITFIPHKRFRKFY</sequence>
<dbReference type="SUPFAM" id="SSF56024">
    <property type="entry name" value="Phospholipase D/nuclease"/>
    <property type="match status" value="2"/>
</dbReference>
<dbReference type="GO" id="GO:0030572">
    <property type="term" value="F:phosphatidyltransferase activity"/>
    <property type="evidence" value="ECO:0007669"/>
    <property type="project" value="UniProtKB-ARBA"/>
</dbReference>
<dbReference type="OrthoDB" id="9762009at2"/>
<keyword evidence="3" id="KW-1185">Reference proteome</keyword>
<dbReference type="InterPro" id="IPR001736">
    <property type="entry name" value="PLipase_D/transphosphatidylase"/>
</dbReference>
<dbReference type="EMBL" id="PQVG01000002">
    <property type="protein sequence ID" value="POY40746.1"/>
    <property type="molecule type" value="Genomic_DNA"/>
</dbReference>
<dbReference type="AlphaFoldDB" id="A0A2S5ADZ6"/>
<name>A0A2S5ADZ6_9FLAO</name>
<feature type="domain" description="PLD phosphodiesterase" evidence="1">
    <location>
        <begin position="109"/>
        <end position="136"/>
    </location>
</feature>
<dbReference type="PANTHER" id="PTHR21248:SF22">
    <property type="entry name" value="PHOSPHOLIPASE D"/>
    <property type="match status" value="1"/>
</dbReference>
<reference evidence="2 3" key="1">
    <citation type="submission" date="2018-01" db="EMBL/GenBank/DDBJ databases">
        <authorList>
            <person name="Gaut B.S."/>
            <person name="Morton B.R."/>
            <person name="Clegg M.T."/>
            <person name="Duvall M.R."/>
        </authorList>
    </citation>
    <scope>NUCLEOTIDE SEQUENCE [LARGE SCALE GENOMIC DNA]</scope>
    <source>
        <strain evidence="2 3">HR-AY</strain>
    </source>
</reference>
<evidence type="ECO:0000259" key="1">
    <source>
        <dbReference type="PROSITE" id="PS50035"/>
    </source>
</evidence>